<organism evidence="2 3">
    <name type="scientific">Rotaria magnacalcarata</name>
    <dbReference type="NCBI Taxonomy" id="392030"/>
    <lineage>
        <taxon>Eukaryota</taxon>
        <taxon>Metazoa</taxon>
        <taxon>Spiralia</taxon>
        <taxon>Gnathifera</taxon>
        <taxon>Rotifera</taxon>
        <taxon>Eurotatoria</taxon>
        <taxon>Bdelloidea</taxon>
        <taxon>Philodinida</taxon>
        <taxon>Philodinidae</taxon>
        <taxon>Rotaria</taxon>
    </lineage>
</organism>
<comment type="caution">
    <text evidence="2">The sequence shown here is derived from an EMBL/GenBank/DDBJ whole genome shotgun (WGS) entry which is preliminary data.</text>
</comment>
<accession>A0A8S3G3J0</accession>
<dbReference type="Proteomes" id="UP000681967">
    <property type="component" value="Unassembled WGS sequence"/>
</dbReference>
<dbReference type="Proteomes" id="UP000681720">
    <property type="component" value="Unassembled WGS sequence"/>
</dbReference>
<dbReference type="EMBL" id="CAJOBH010256435">
    <property type="protein sequence ID" value="CAF5148722.1"/>
    <property type="molecule type" value="Genomic_DNA"/>
</dbReference>
<gene>
    <name evidence="2" type="ORF">BYL167_LOCUS71811</name>
    <name evidence="1" type="ORF">GIL414_LOCUS35367</name>
</gene>
<feature type="non-terminal residue" evidence="2">
    <location>
        <position position="75"/>
    </location>
</feature>
<evidence type="ECO:0000313" key="1">
    <source>
        <dbReference type="EMBL" id="CAF4515393.1"/>
    </source>
</evidence>
<sequence>MPAEVDIELPPPAPIMVNARNLSSIESDSLVDTLTADDICKMFDEFLTEFERMEKRDTTTTQTFLDAVEEITNAV</sequence>
<proteinExistence type="predicted"/>
<evidence type="ECO:0000313" key="2">
    <source>
        <dbReference type="EMBL" id="CAF5148722.1"/>
    </source>
</evidence>
<dbReference type="EMBL" id="CAJOBJ010084547">
    <property type="protein sequence ID" value="CAF4515393.1"/>
    <property type="molecule type" value="Genomic_DNA"/>
</dbReference>
<dbReference type="AlphaFoldDB" id="A0A8S3G3J0"/>
<evidence type="ECO:0000313" key="3">
    <source>
        <dbReference type="Proteomes" id="UP000681967"/>
    </source>
</evidence>
<protein>
    <submittedName>
        <fullName evidence="2">Uncharacterized protein</fullName>
    </submittedName>
</protein>
<name>A0A8S3G3J0_9BILA</name>
<reference evidence="2" key="1">
    <citation type="submission" date="2021-02" db="EMBL/GenBank/DDBJ databases">
        <authorList>
            <person name="Nowell W R."/>
        </authorList>
    </citation>
    <scope>NUCLEOTIDE SEQUENCE</scope>
</reference>